<keyword evidence="2" id="KW-1185">Reference proteome</keyword>
<name>A0ACB9ZC94_9PEZI</name>
<proteinExistence type="predicted"/>
<evidence type="ECO:0000313" key="2">
    <source>
        <dbReference type="Proteomes" id="UP001497700"/>
    </source>
</evidence>
<gene>
    <name evidence="1" type="ORF">F4820DRAFT_408362</name>
</gene>
<dbReference type="EMBL" id="MU393434">
    <property type="protein sequence ID" value="KAI4868952.1"/>
    <property type="molecule type" value="Genomic_DNA"/>
</dbReference>
<accession>A0ACB9ZC94</accession>
<protein>
    <submittedName>
        <fullName evidence="1">Uncharacterized protein</fullName>
    </submittedName>
</protein>
<comment type="caution">
    <text evidence="1">The sequence shown here is derived from an EMBL/GenBank/DDBJ whole genome shotgun (WGS) entry which is preliminary data.</text>
</comment>
<sequence>MTPVTRRSARIAEDTLEGESAPPSSDAVNTSEAPLAKDPVSPREKRKSTENSIINGSDHEDGDASLDPTPTSPKRQRLAVRTREDESTATGRRTHLEVEIPISLAPAASRADSVVPDPQDGQETVGPELEPASASKQLEEEASQRLASLEPEQTPMAKPQPKGKHITFGDDEDVNKFVLAAAKVDADVPAENEAQVNANDDKEDSDDDDEAPEAVSTQAVAKEMHRVAQVASEAAEKQAASLKRKRQEKDSLYKQQAERRKRARGVEVHQSKSATAGRGSSSTPDENGVAEVEKAVTAGRRHRAEKFNLPAVLPAEFLTDSSGDEVEEEEDGSGTTTLKKKPKKINFEDGSGPQRPRDRTVGSTRYRVLAPQGDGPPALAPRLRKSARASKESLLRRKRAAVAPSLKKGGFFVKR</sequence>
<dbReference type="Proteomes" id="UP001497700">
    <property type="component" value="Unassembled WGS sequence"/>
</dbReference>
<reference evidence="1 2" key="1">
    <citation type="journal article" date="2022" name="New Phytol.">
        <title>Ecological generalism drives hyperdiversity of secondary metabolite gene clusters in xylarialean endophytes.</title>
        <authorList>
            <person name="Franco M.E.E."/>
            <person name="Wisecaver J.H."/>
            <person name="Arnold A.E."/>
            <person name="Ju Y.M."/>
            <person name="Slot J.C."/>
            <person name="Ahrendt S."/>
            <person name="Moore L.P."/>
            <person name="Eastman K.E."/>
            <person name="Scott K."/>
            <person name="Konkel Z."/>
            <person name="Mondo S.J."/>
            <person name="Kuo A."/>
            <person name="Hayes R.D."/>
            <person name="Haridas S."/>
            <person name="Andreopoulos B."/>
            <person name="Riley R."/>
            <person name="LaButti K."/>
            <person name="Pangilinan J."/>
            <person name="Lipzen A."/>
            <person name="Amirebrahimi M."/>
            <person name="Yan J."/>
            <person name="Adam C."/>
            <person name="Keymanesh K."/>
            <person name="Ng V."/>
            <person name="Louie K."/>
            <person name="Northen T."/>
            <person name="Drula E."/>
            <person name="Henrissat B."/>
            <person name="Hsieh H.M."/>
            <person name="Youens-Clark K."/>
            <person name="Lutzoni F."/>
            <person name="Miadlikowska J."/>
            <person name="Eastwood D.C."/>
            <person name="Hamelin R.C."/>
            <person name="Grigoriev I.V."/>
            <person name="U'Ren J.M."/>
        </authorList>
    </citation>
    <scope>NUCLEOTIDE SEQUENCE [LARGE SCALE GENOMIC DNA]</scope>
    <source>
        <strain evidence="1 2">CBS 119005</strain>
    </source>
</reference>
<evidence type="ECO:0000313" key="1">
    <source>
        <dbReference type="EMBL" id="KAI4868952.1"/>
    </source>
</evidence>
<organism evidence="1 2">
    <name type="scientific">Hypoxylon rubiginosum</name>
    <dbReference type="NCBI Taxonomy" id="110542"/>
    <lineage>
        <taxon>Eukaryota</taxon>
        <taxon>Fungi</taxon>
        <taxon>Dikarya</taxon>
        <taxon>Ascomycota</taxon>
        <taxon>Pezizomycotina</taxon>
        <taxon>Sordariomycetes</taxon>
        <taxon>Xylariomycetidae</taxon>
        <taxon>Xylariales</taxon>
        <taxon>Hypoxylaceae</taxon>
        <taxon>Hypoxylon</taxon>
    </lineage>
</organism>